<protein>
    <submittedName>
        <fullName evidence="2">Uncharacterized protein</fullName>
    </submittedName>
</protein>
<dbReference type="AlphaFoldDB" id="A0A103ZU33"/>
<proteinExistence type="predicted"/>
<evidence type="ECO:0000313" key="2">
    <source>
        <dbReference type="EMBL" id="KVK86130.1"/>
    </source>
</evidence>
<dbReference type="RefSeq" id="WP_059728363.1">
    <property type="nucleotide sequence ID" value="NZ_LOYH01000027.1"/>
</dbReference>
<sequence length="289" mass="31167">MNHRIRSVIFGLAGLTSALLAVSAAQATAEAIEARAIPFVEVAKAAVPDRDWITRVCQLVSAPCGTAGQPSDASKAPSLYRVRNDAPGNYYAILPGPQLLKVRFASATGWKVLQRWDFSDYQPADRVDGDGEAPPLGIYPALYPLGGERFAVAVLAGWSESYSGGGGSWENADFVELRPNGGHAGTPRISKLPFSCDKQIRACFSEREYQHSPHCSEDFDGSLRLRFVPGASAGKLDWIATWKETHWPGLKPKSTTEHTSVSVTLPAEQDPVAAGKALRDKVSFCEPVN</sequence>
<organism evidence="2 3">
    <name type="scientific">Burkholderia cepacia</name>
    <name type="common">Pseudomonas cepacia</name>
    <dbReference type="NCBI Taxonomy" id="292"/>
    <lineage>
        <taxon>Bacteria</taxon>
        <taxon>Pseudomonadati</taxon>
        <taxon>Pseudomonadota</taxon>
        <taxon>Betaproteobacteria</taxon>
        <taxon>Burkholderiales</taxon>
        <taxon>Burkholderiaceae</taxon>
        <taxon>Burkholderia</taxon>
        <taxon>Burkholderia cepacia complex</taxon>
    </lineage>
</organism>
<keyword evidence="1" id="KW-0732">Signal</keyword>
<name>A0A103ZU33_BURCE</name>
<gene>
    <name evidence="2" type="ORF">WS90_07540</name>
</gene>
<reference evidence="2 3" key="1">
    <citation type="submission" date="2015-11" db="EMBL/GenBank/DDBJ databases">
        <title>Expanding the genomic diversity of Burkholderia species for the development of highly accurate diagnostics.</title>
        <authorList>
            <person name="Sahl J."/>
            <person name="Keim P."/>
            <person name="Wagner D."/>
        </authorList>
    </citation>
    <scope>NUCLEOTIDE SEQUENCE [LARGE SCALE GENOMIC DNA]</scope>
    <source>
        <strain evidence="2 3">MSMB1302</strain>
    </source>
</reference>
<evidence type="ECO:0000256" key="1">
    <source>
        <dbReference type="SAM" id="SignalP"/>
    </source>
</evidence>
<evidence type="ECO:0000313" key="3">
    <source>
        <dbReference type="Proteomes" id="UP000069001"/>
    </source>
</evidence>
<dbReference type="EMBL" id="LOYH01000027">
    <property type="protein sequence ID" value="KVK86130.1"/>
    <property type="molecule type" value="Genomic_DNA"/>
</dbReference>
<feature type="signal peptide" evidence="1">
    <location>
        <begin position="1"/>
        <end position="27"/>
    </location>
</feature>
<accession>A0A103ZU33</accession>
<feature type="chain" id="PRO_5007120215" evidence="1">
    <location>
        <begin position="28"/>
        <end position="289"/>
    </location>
</feature>
<comment type="caution">
    <text evidence="2">The sequence shown here is derived from an EMBL/GenBank/DDBJ whole genome shotgun (WGS) entry which is preliminary data.</text>
</comment>
<dbReference type="Proteomes" id="UP000069001">
    <property type="component" value="Unassembled WGS sequence"/>
</dbReference>